<dbReference type="EMBL" id="JACRAF010000016">
    <property type="protein sequence ID" value="MBI4921136.1"/>
    <property type="molecule type" value="Genomic_DNA"/>
</dbReference>
<proteinExistence type="predicted"/>
<accession>A0A933L0A9</accession>
<gene>
    <name evidence="2" type="ORF">HY834_05260</name>
</gene>
<comment type="caution">
    <text evidence="2">The sequence shown here is derived from an EMBL/GenBank/DDBJ whole genome shotgun (WGS) entry which is preliminary data.</text>
</comment>
<dbReference type="Proteomes" id="UP000782610">
    <property type="component" value="Unassembled WGS sequence"/>
</dbReference>
<feature type="compositionally biased region" description="Low complexity" evidence="1">
    <location>
        <begin position="11"/>
        <end position="30"/>
    </location>
</feature>
<name>A0A933L0A9_9HYPH</name>
<dbReference type="AlphaFoldDB" id="A0A933L0A9"/>
<reference evidence="2" key="1">
    <citation type="submission" date="2020-07" db="EMBL/GenBank/DDBJ databases">
        <title>Huge and variable diversity of episymbiotic CPR bacteria and DPANN archaea in groundwater ecosystems.</title>
        <authorList>
            <person name="He C.Y."/>
            <person name="Keren R."/>
            <person name="Whittaker M."/>
            <person name="Farag I.F."/>
            <person name="Doudna J."/>
            <person name="Cate J.H.D."/>
            <person name="Banfield J.F."/>
        </authorList>
    </citation>
    <scope>NUCLEOTIDE SEQUENCE</scope>
    <source>
        <strain evidence="2">NC_groundwater_1586_Pr3_B-0.1um_66_15</strain>
    </source>
</reference>
<sequence>MSGADEADNGAEASAGGVTSSSALASTAVEGSADTSAGGTTLALAPSAKSWIT</sequence>
<protein>
    <submittedName>
        <fullName evidence="2">Uncharacterized protein</fullName>
    </submittedName>
</protein>
<evidence type="ECO:0000256" key="1">
    <source>
        <dbReference type="SAM" id="MobiDB-lite"/>
    </source>
</evidence>
<organism evidence="2 3">
    <name type="scientific">Devosia nanyangense</name>
    <dbReference type="NCBI Taxonomy" id="1228055"/>
    <lineage>
        <taxon>Bacteria</taxon>
        <taxon>Pseudomonadati</taxon>
        <taxon>Pseudomonadota</taxon>
        <taxon>Alphaproteobacteria</taxon>
        <taxon>Hyphomicrobiales</taxon>
        <taxon>Devosiaceae</taxon>
        <taxon>Devosia</taxon>
    </lineage>
</organism>
<feature type="region of interest" description="Disordered" evidence="1">
    <location>
        <begin position="1"/>
        <end position="53"/>
    </location>
</feature>
<evidence type="ECO:0000313" key="3">
    <source>
        <dbReference type="Proteomes" id="UP000782610"/>
    </source>
</evidence>
<evidence type="ECO:0000313" key="2">
    <source>
        <dbReference type="EMBL" id="MBI4921136.1"/>
    </source>
</evidence>